<dbReference type="PANTHER" id="PTHR10835">
    <property type="entry name" value="SQUALENE MONOOXYGENASE"/>
    <property type="match status" value="1"/>
</dbReference>
<evidence type="ECO:0000259" key="12">
    <source>
        <dbReference type="Pfam" id="PF08491"/>
    </source>
</evidence>
<name>A0A6J5Y9L0_PRUAR</name>
<evidence type="ECO:0000313" key="14">
    <source>
        <dbReference type="Proteomes" id="UP000507245"/>
    </source>
</evidence>
<comment type="function">
    <text evidence="10">Catalyzes the stereospecific oxidation of squalene to (S)-2,3-epoxysqualene, and is considered to be a rate-limiting enzyme in steroid biosynthesis.</text>
</comment>
<keyword evidence="10" id="KW-1133">Transmembrane helix</keyword>
<dbReference type="Proteomes" id="UP000507245">
    <property type="component" value="Unassembled WGS sequence"/>
</dbReference>
<evidence type="ECO:0000256" key="6">
    <source>
        <dbReference type="ARBA" id="ARBA00022827"/>
    </source>
</evidence>
<accession>A0A6J5Y9L0</accession>
<protein>
    <recommendedName>
        <fullName evidence="4 10">Squalene monooxygenase</fullName>
        <ecNumber evidence="4 10">1.14.14.17</ecNumber>
    </recommendedName>
</protein>
<keyword evidence="5 10" id="KW-0285">Flavoprotein</keyword>
<feature type="signal peptide" evidence="11">
    <location>
        <begin position="1"/>
        <end position="19"/>
    </location>
</feature>
<dbReference type="SUPFAM" id="SSF51905">
    <property type="entry name" value="FAD/NAD(P)-binding domain"/>
    <property type="match status" value="1"/>
</dbReference>
<evidence type="ECO:0000256" key="7">
    <source>
        <dbReference type="ARBA" id="ARBA00023002"/>
    </source>
</evidence>
<evidence type="ECO:0000256" key="4">
    <source>
        <dbReference type="ARBA" id="ARBA00012312"/>
    </source>
</evidence>
<dbReference type="GO" id="GO:0016126">
    <property type="term" value="P:sterol biosynthetic process"/>
    <property type="evidence" value="ECO:0007669"/>
    <property type="project" value="UniProtKB-UniRule"/>
</dbReference>
<keyword evidence="14" id="KW-1185">Reference proteome</keyword>
<dbReference type="EMBL" id="CAEKKB010000008">
    <property type="protein sequence ID" value="CAB4321113.1"/>
    <property type="molecule type" value="Genomic_DNA"/>
</dbReference>
<dbReference type="Pfam" id="PF13450">
    <property type="entry name" value="NAD_binding_8"/>
    <property type="match status" value="1"/>
</dbReference>
<dbReference type="InterPro" id="IPR013698">
    <property type="entry name" value="Squalene_epoxidase"/>
</dbReference>
<evidence type="ECO:0000256" key="9">
    <source>
        <dbReference type="ARBA" id="ARBA00048658"/>
    </source>
</evidence>
<comment type="similarity">
    <text evidence="3 10">Belongs to the squalene monooxygenase family.</text>
</comment>
<evidence type="ECO:0000256" key="11">
    <source>
        <dbReference type="SAM" id="SignalP"/>
    </source>
</evidence>
<feature type="chain" id="PRO_5026925131" description="Squalene monooxygenase" evidence="11">
    <location>
        <begin position="20"/>
        <end position="471"/>
    </location>
</feature>
<sequence>MIYEMLAAVMAFLLGFVSSYSLRGKKNARASAKNGNGNENSLKSCENGMCQPEIGASTDIIIVGSGVVGSALAYTLGKDGRRVHVIERDLTEPDRIVGELLQPGAYLRLIDLGLEDCVKEIDAQRVFGFSVYKDGKKTKLPYPLKNFHPDVVGMGFHHGRFIQRMLKKASNLPNVRLEQGTVTSLLEDNGNIKGMQYKCKGSHQEITAHAPLIIVCDGCCSNLQHSLCDPEKVPYVSSGEMAYYLKTKVAPQVPPELYNAFLAATEKGNIKSMPNRSMPAASHPTLGALLMGDAVNMLHPITGGGMTAALSDVVVRNLLRFLCNLNDSPSLCKLLESFYTQRKQVAFTINTLAGAAYKVLCASPDPARKEMRQACFDYLSLGCTFSNGSLALLSGLKLCPLSLIFQVFVVGLYAVGRSLLPFPSPSRIWSVARMILGGLGIIFPIINAEGVRQMFCPVAALQSYLRGPPII</sequence>
<gene>
    <name evidence="13" type="ORF">ORAREDHAP_LOCUS50223</name>
</gene>
<dbReference type="AlphaFoldDB" id="A0A6J5Y9L0"/>
<feature type="transmembrane region" description="Helical" evidence="10">
    <location>
        <begin position="390"/>
        <end position="416"/>
    </location>
</feature>
<comment type="pathway">
    <text evidence="2">Terpene metabolism; lanosterol biosynthesis; lanosterol from farnesyl diphosphate: step 2/3.</text>
</comment>
<keyword evidence="6 10" id="KW-0274">FAD</keyword>
<comment type="catalytic activity">
    <reaction evidence="9 10">
        <text>squalene + reduced [NADPH--hemoprotein reductase] + O2 = (S)-2,3-epoxysqualene + oxidized [NADPH--hemoprotein reductase] + H2O + H(+)</text>
        <dbReference type="Rhea" id="RHEA:25282"/>
        <dbReference type="Rhea" id="RHEA-COMP:11964"/>
        <dbReference type="Rhea" id="RHEA-COMP:11965"/>
        <dbReference type="ChEBI" id="CHEBI:15377"/>
        <dbReference type="ChEBI" id="CHEBI:15378"/>
        <dbReference type="ChEBI" id="CHEBI:15379"/>
        <dbReference type="ChEBI" id="CHEBI:15440"/>
        <dbReference type="ChEBI" id="CHEBI:15441"/>
        <dbReference type="ChEBI" id="CHEBI:57618"/>
        <dbReference type="ChEBI" id="CHEBI:58210"/>
        <dbReference type="EC" id="1.14.14.17"/>
    </reaction>
</comment>
<keyword evidence="7 10" id="KW-0560">Oxidoreductase</keyword>
<evidence type="ECO:0000256" key="10">
    <source>
        <dbReference type="RuleBase" id="RU367121"/>
    </source>
</evidence>
<feature type="transmembrane region" description="Helical" evidence="10">
    <location>
        <begin position="428"/>
        <end position="446"/>
    </location>
</feature>
<dbReference type="GO" id="GO:0016020">
    <property type="term" value="C:membrane"/>
    <property type="evidence" value="ECO:0007669"/>
    <property type="project" value="UniProtKB-SubCell"/>
</dbReference>
<evidence type="ECO:0000256" key="8">
    <source>
        <dbReference type="ARBA" id="ARBA00023136"/>
    </source>
</evidence>
<evidence type="ECO:0000256" key="2">
    <source>
        <dbReference type="ARBA" id="ARBA00005018"/>
    </source>
</evidence>
<keyword evidence="10" id="KW-0812">Transmembrane</keyword>
<dbReference type="GO" id="GO:0005783">
    <property type="term" value="C:endoplasmic reticulum"/>
    <property type="evidence" value="ECO:0007669"/>
    <property type="project" value="TreeGrafter"/>
</dbReference>
<comment type="subcellular location">
    <subcellularLocation>
        <location evidence="10">Membrane</location>
        <topology evidence="10">Multi-pass membrane protein</topology>
    </subcellularLocation>
</comment>
<evidence type="ECO:0000256" key="1">
    <source>
        <dbReference type="ARBA" id="ARBA00001974"/>
    </source>
</evidence>
<proteinExistence type="inferred from homology"/>
<feature type="domain" description="Squalene epoxidase" evidence="12">
    <location>
        <begin position="231"/>
        <end position="429"/>
    </location>
</feature>
<dbReference type="PANTHER" id="PTHR10835:SF15">
    <property type="entry name" value="SQUALENE EPOXIDASE 2, MITOCHONDRIAL"/>
    <property type="match status" value="1"/>
</dbReference>
<dbReference type="GO" id="GO:0050660">
    <property type="term" value="F:flavin adenine dinucleotide binding"/>
    <property type="evidence" value="ECO:0007669"/>
    <property type="project" value="UniProtKB-UniRule"/>
</dbReference>
<comment type="cofactor">
    <cofactor evidence="1 10">
        <name>FAD</name>
        <dbReference type="ChEBI" id="CHEBI:57692"/>
    </cofactor>
</comment>
<reference evidence="14" key="1">
    <citation type="journal article" date="2020" name="Genome Biol.">
        <title>Gamete binning: chromosome-level and haplotype-resolved genome assembly enabled by high-throughput single-cell sequencing of gamete genomes.</title>
        <authorList>
            <person name="Campoy J.A."/>
            <person name="Sun H."/>
            <person name="Goel M."/>
            <person name="Jiao W.-B."/>
            <person name="Folz-Donahue K."/>
            <person name="Wang N."/>
            <person name="Rubio M."/>
            <person name="Liu C."/>
            <person name="Kukat C."/>
            <person name="Ruiz D."/>
            <person name="Huettel B."/>
            <person name="Schneeberger K."/>
        </authorList>
    </citation>
    <scope>NUCLEOTIDE SEQUENCE [LARGE SCALE GENOMIC DNA]</scope>
    <source>
        <strain evidence="14">cv. Rojo Pasion</strain>
    </source>
</reference>
<keyword evidence="8 10" id="KW-0472">Membrane</keyword>
<evidence type="ECO:0000256" key="3">
    <source>
        <dbReference type="ARBA" id="ARBA00008802"/>
    </source>
</evidence>
<dbReference type="EC" id="1.14.14.17" evidence="4 10"/>
<dbReference type="Pfam" id="PF08491">
    <property type="entry name" value="SE"/>
    <property type="match status" value="1"/>
</dbReference>
<evidence type="ECO:0000256" key="5">
    <source>
        <dbReference type="ARBA" id="ARBA00022630"/>
    </source>
</evidence>
<keyword evidence="11" id="KW-0732">Signal</keyword>
<dbReference type="InterPro" id="IPR036188">
    <property type="entry name" value="FAD/NAD-bd_sf"/>
</dbReference>
<dbReference type="GO" id="GO:0004506">
    <property type="term" value="F:squalene monooxygenase activity"/>
    <property type="evidence" value="ECO:0007669"/>
    <property type="project" value="UniProtKB-UniRule"/>
</dbReference>
<evidence type="ECO:0000313" key="13">
    <source>
        <dbReference type="EMBL" id="CAB4321113.1"/>
    </source>
</evidence>
<dbReference type="UniPathway" id="UPA00767">
    <property type="reaction ID" value="UER00752"/>
</dbReference>
<organism evidence="13 14">
    <name type="scientific">Prunus armeniaca</name>
    <name type="common">Apricot</name>
    <name type="synonym">Armeniaca vulgaris</name>
    <dbReference type="NCBI Taxonomy" id="36596"/>
    <lineage>
        <taxon>Eukaryota</taxon>
        <taxon>Viridiplantae</taxon>
        <taxon>Streptophyta</taxon>
        <taxon>Embryophyta</taxon>
        <taxon>Tracheophyta</taxon>
        <taxon>Spermatophyta</taxon>
        <taxon>Magnoliopsida</taxon>
        <taxon>eudicotyledons</taxon>
        <taxon>Gunneridae</taxon>
        <taxon>Pentapetalae</taxon>
        <taxon>rosids</taxon>
        <taxon>fabids</taxon>
        <taxon>Rosales</taxon>
        <taxon>Rosaceae</taxon>
        <taxon>Amygdaloideae</taxon>
        <taxon>Amygdaleae</taxon>
        <taxon>Prunus</taxon>
    </lineage>
</organism>
<dbReference type="OrthoDB" id="1678617at2759"/>
<dbReference type="Gene3D" id="3.50.50.60">
    <property type="entry name" value="FAD/NAD(P)-binding domain"/>
    <property type="match status" value="2"/>
</dbReference>
<dbReference type="InterPro" id="IPR040125">
    <property type="entry name" value="Squalene_monox"/>
</dbReference>